<gene>
    <name evidence="2" type="ORF">HNP84_001950</name>
</gene>
<accession>A0A840NU25</accession>
<dbReference type="RefSeq" id="WP_185049087.1">
    <property type="nucleotide sequence ID" value="NZ_BAABIX010000048.1"/>
</dbReference>
<feature type="domain" description="DUF5753" evidence="1">
    <location>
        <begin position="179"/>
        <end position="358"/>
    </location>
</feature>
<name>A0A840NU25_9ACTN</name>
<comment type="caution">
    <text evidence="2">The sequence shown here is derived from an EMBL/GenBank/DDBJ whole genome shotgun (WGS) entry which is preliminary data.</text>
</comment>
<organism evidence="2 3">
    <name type="scientific">Thermocatellispora tengchongensis</name>
    <dbReference type="NCBI Taxonomy" id="1073253"/>
    <lineage>
        <taxon>Bacteria</taxon>
        <taxon>Bacillati</taxon>
        <taxon>Actinomycetota</taxon>
        <taxon>Actinomycetes</taxon>
        <taxon>Streptosporangiales</taxon>
        <taxon>Streptosporangiaceae</taxon>
        <taxon>Thermocatellispora</taxon>
    </lineage>
</organism>
<keyword evidence="3" id="KW-1185">Reference proteome</keyword>
<evidence type="ECO:0000313" key="2">
    <source>
        <dbReference type="EMBL" id="MBB5132234.1"/>
    </source>
</evidence>
<dbReference type="Proteomes" id="UP000578449">
    <property type="component" value="Unassembled WGS sequence"/>
</dbReference>
<reference evidence="2 3" key="1">
    <citation type="submission" date="2020-08" db="EMBL/GenBank/DDBJ databases">
        <title>Genomic Encyclopedia of Type Strains, Phase IV (KMG-IV): sequencing the most valuable type-strain genomes for metagenomic binning, comparative biology and taxonomic classification.</title>
        <authorList>
            <person name="Goeker M."/>
        </authorList>
    </citation>
    <scope>NUCLEOTIDE SEQUENCE [LARGE SCALE GENOMIC DNA]</scope>
    <source>
        <strain evidence="2 3">DSM 45615</strain>
    </source>
</reference>
<dbReference type="Pfam" id="PF19054">
    <property type="entry name" value="DUF5753"/>
    <property type="match status" value="1"/>
</dbReference>
<evidence type="ECO:0000313" key="3">
    <source>
        <dbReference type="Proteomes" id="UP000578449"/>
    </source>
</evidence>
<dbReference type="InterPro" id="IPR043917">
    <property type="entry name" value="DUF5753"/>
</dbReference>
<dbReference type="EMBL" id="JACHGN010000004">
    <property type="protein sequence ID" value="MBB5132234.1"/>
    <property type="molecule type" value="Genomic_DNA"/>
</dbReference>
<evidence type="ECO:0000259" key="1">
    <source>
        <dbReference type="Pfam" id="PF19054"/>
    </source>
</evidence>
<proteinExistence type="predicted"/>
<protein>
    <recommendedName>
        <fullName evidence="1">DUF5753 domain-containing protein</fullName>
    </recommendedName>
</protein>
<sequence length="368" mass="40152">MTDGGHPSVLEEFIADLNRAWEAAGPPSYAEVHRLSKRCRGAEGMSSLRVLPLPESTTNDILMGRRRGLPKWQWVASFVTVLAEAAREGGVDLACVGTLEEWKARHEAAGAALRQARAVAKKAVGAARGAGGGGGGGRTGSEEGGWGSRLVDVIALAREARVRCWWYAEHRDWLPEPVQVFLSLESAASLIRTYDTQTVPALLQTEAYARAVIAAEHPRLPRAEVERRVRLRTGRGRILTGPNTAKLWAVIDEAALRRPVGDAATMREQLESLRESCKRPNVTIQVLPERDGGNGGSDAPITLLRFPERQFPDVVHLAHVTGGLFLDDPDNVHHYSQLLSRLGIEADWPAQTEAFLDRILDDPQGGMP</sequence>
<dbReference type="AlphaFoldDB" id="A0A840NU25"/>